<reference evidence="14" key="1">
    <citation type="submission" date="2023-02" db="EMBL/GenBank/DDBJ databases">
        <title>Identification and recombinant expression of a fungal hydrolase from Papiliotrema laurentii that hydrolyzes apple cutin and clears colloidal polyester polyurethane.</title>
        <authorList>
            <consortium name="DOE Joint Genome Institute"/>
            <person name="Roman V.A."/>
            <person name="Bojanowski C."/>
            <person name="Crable B.R."/>
            <person name="Wagner D.N."/>
            <person name="Hung C.S."/>
            <person name="Nadeau L.J."/>
            <person name="Schratz L."/>
            <person name="Haridas S."/>
            <person name="Pangilinan J."/>
            <person name="Lipzen A."/>
            <person name="Na H."/>
            <person name="Yan M."/>
            <person name="Ng V."/>
            <person name="Grigoriev I.V."/>
            <person name="Spatafora J.W."/>
            <person name="Barlow D."/>
            <person name="Biffinger J."/>
            <person name="Kelley-Loughnane N."/>
            <person name="Varaljay V.A."/>
            <person name="Crookes-Goodson W.J."/>
        </authorList>
    </citation>
    <scope>NUCLEOTIDE SEQUENCE</scope>
    <source>
        <strain evidence="14">5307AH</strain>
    </source>
</reference>
<dbReference type="InterPro" id="IPR019154">
    <property type="entry name" value="Arb2-like_domain"/>
</dbReference>
<dbReference type="CDD" id="cd11600">
    <property type="entry name" value="HDAC_Clr3"/>
    <property type="match status" value="1"/>
</dbReference>
<dbReference type="InterPro" id="IPR000286">
    <property type="entry name" value="HDACs"/>
</dbReference>
<protein>
    <recommendedName>
        <fullName evidence="3">histone deacetylase</fullName>
        <ecNumber evidence="3">3.5.1.98</ecNumber>
    </recommendedName>
</protein>
<evidence type="ECO:0000313" key="14">
    <source>
        <dbReference type="EMBL" id="KAK1927588.1"/>
    </source>
</evidence>
<dbReference type="GO" id="GO:0000118">
    <property type="term" value="C:histone deacetylase complex"/>
    <property type="evidence" value="ECO:0007669"/>
    <property type="project" value="TreeGrafter"/>
</dbReference>
<proteinExistence type="inferred from homology"/>
<keyword evidence="7" id="KW-0805">Transcription regulation</keyword>
<dbReference type="FunFam" id="3.40.800.20:FF:000005">
    <property type="entry name" value="histone deacetylase 6"/>
    <property type="match status" value="1"/>
</dbReference>
<dbReference type="PANTHER" id="PTHR10625:SF5">
    <property type="entry name" value="HISTONE DEACETYLASE"/>
    <property type="match status" value="1"/>
</dbReference>
<comment type="caution">
    <text evidence="14">The sequence shown here is derived from an EMBL/GenBank/DDBJ whole genome shotgun (WGS) entry which is preliminary data.</text>
</comment>
<dbReference type="PANTHER" id="PTHR10625">
    <property type="entry name" value="HISTONE DEACETYLASE HDAC1-RELATED"/>
    <property type="match status" value="1"/>
</dbReference>
<evidence type="ECO:0000259" key="12">
    <source>
        <dbReference type="Pfam" id="PF00850"/>
    </source>
</evidence>
<feature type="region of interest" description="Disordered" evidence="11">
    <location>
        <begin position="1"/>
        <end position="80"/>
    </location>
</feature>
<dbReference type="EC" id="3.5.1.98" evidence="3"/>
<feature type="compositionally biased region" description="Low complexity" evidence="11">
    <location>
        <begin position="22"/>
        <end position="33"/>
    </location>
</feature>
<dbReference type="AlphaFoldDB" id="A0AAD9FWM7"/>
<keyword evidence="15" id="KW-1185">Reference proteome</keyword>
<comment type="catalytic activity">
    <reaction evidence="10">
        <text>N(6)-acetyl-L-lysyl-[histone] + H2O = L-lysyl-[histone] + acetate</text>
        <dbReference type="Rhea" id="RHEA:58196"/>
        <dbReference type="Rhea" id="RHEA-COMP:9845"/>
        <dbReference type="Rhea" id="RHEA-COMP:11338"/>
        <dbReference type="ChEBI" id="CHEBI:15377"/>
        <dbReference type="ChEBI" id="CHEBI:29969"/>
        <dbReference type="ChEBI" id="CHEBI:30089"/>
        <dbReference type="ChEBI" id="CHEBI:61930"/>
        <dbReference type="EC" id="3.5.1.98"/>
    </reaction>
</comment>
<evidence type="ECO:0000256" key="1">
    <source>
        <dbReference type="ARBA" id="ARBA00004123"/>
    </source>
</evidence>
<evidence type="ECO:0000256" key="4">
    <source>
        <dbReference type="ARBA" id="ARBA00022491"/>
    </source>
</evidence>
<evidence type="ECO:0000256" key="8">
    <source>
        <dbReference type="ARBA" id="ARBA00023163"/>
    </source>
</evidence>
<dbReference type="PRINTS" id="PR01270">
    <property type="entry name" value="HDASUPER"/>
</dbReference>
<dbReference type="GO" id="GO:0040029">
    <property type="term" value="P:epigenetic regulation of gene expression"/>
    <property type="evidence" value="ECO:0007669"/>
    <property type="project" value="TreeGrafter"/>
</dbReference>
<evidence type="ECO:0000256" key="10">
    <source>
        <dbReference type="ARBA" id="ARBA00048287"/>
    </source>
</evidence>
<keyword evidence="9" id="KW-0539">Nucleus</keyword>
<keyword evidence="4" id="KW-0678">Repressor</keyword>
<feature type="domain" description="Arb2-like" evidence="13">
    <location>
        <begin position="607"/>
        <end position="857"/>
    </location>
</feature>
<comment type="subcellular location">
    <subcellularLocation>
        <location evidence="1">Nucleus</location>
    </subcellularLocation>
</comment>
<organism evidence="14 15">
    <name type="scientific">Papiliotrema laurentii</name>
    <name type="common">Cryptococcus laurentii</name>
    <dbReference type="NCBI Taxonomy" id="5418"/>
    <lineage>
        <taxon>Eukaryota</taxon>
        <taxon>Fungi</taxon>
        <taxon>Dikarya</taxon>
        <taxon>Basidiomycota</taxon>
        <taxon>Agaricomycotina</taxon>
        <taxon>Tremellomycetes</taxon>
        <taxon>Tremellales</taxon>
        <taxon>Rhynchogastremaceae</taxon>
        <taxon>Papiliotrema</taxon>
    </lineage>
</organism>
<evidence type="ECO:0000256" key="6">
    <source>
        <dbReference type="ARBA" id="ARBA00022853"/>
    </source>
</evidence>
<dbReference type="Gene3D" id="3.40.800.20">
    <property type="entry name" value="Histone deacetylase domain"/>
    <property type="match status" value="1"/>
</dbReference>
<gene>
    <name evidence="14" type="ORF">DB88DRAFT_478514</name>
</gene>
<evidence type="ECO:0000256" key="3">
    <source>
        <dbReference type="ARBA" id="ARBA00012111"/>
    </source>
</evidence>
<feature type="domain" description="Histone deacetylase" evidence="12">
    <location>
        <begin position="249"/>
        <end position="547"/>
    </location>
</feature>
<dbReference type="Proteomes" id="UP001182556">
    <property type="component" value="Unassembled WGS sequence"/>
</dbReference>
<dbReference type="Pfam" id="PF09757">
    <property type="entry name" value="Arb2-like"/>
    <property type="match status" value="1"/>
</dbReference>
<dbReference type="Pfam" id="PF00850">
    <property type="entry name" value="Hist_deacetyl"/>
    <property type="match status" value="1"/>
</dbReference>
<dbReference type="InterPro" id="IPR023696">
    <property type="entry name" value="Ureohydrolase_dom_sf"/>
</dbReference>
<feature type="region of interest" description="Disordered" evidence="11">
    <location>
        <begin position="863"/>
        <end position="900"/>
    </location>
</feature>
<evidence type="ECO:0000256" key="9">
    <source>
        <dbReference type="ARBA" id="ARBA00023242"/>
    </source>
</evidence>
<feature type="region of interest" description="Disordered" evidence="11">
    <location>
        <begin position="180"/>
        <end position="206"/>
    </location>
</feature>
<name>A0AAD9FWM7_PAPLA</name>
<feature type="compositionally biased region" description="Polar residues" evidence="11">
    <location>
        <begin position="870"/>
        <end position="892"/>
    </location>
</feature>
<dbReference type="EMBL" id="JAODAN010000001">
    <property type="protein sequence ID" value="KAK1927588.1"/>
    <property type="molecule type" value="Genomic_DNA"/>
</dbReference>
<dbReference type="InterPro" id="IPR037138">
    <property type="entry name" value="His_deacetylse_dom_sf"/>
</dbReference>
<feature type="compositionally biased region" description="Polar residues" evidence="11">
    <location>
        <begin position="62"/>
        <end position="71"/>
    </location>
</feature>
<evidence type="ECO:0000256" key="2">
    <source>
        <dbReference type="ARBA" id="ARBA00007738"/>
    </source>
</evidence>
<evidence type="ECO:0000256" key="11">
    <source>
        <dbReference type="SAM" id="MobiDB-lite"/>
    </source>
</evidence>
<dbReference type="InterPro" id="IPR023801">
    <property type="entry name" value="His_deacetylse_dom"/>
</dbReference>
<dbReference type="SUPFAM" id="SSF52768">
    <property type="entry name" value="Arginase/deacetylase"/>
    <property type="match status" value="1"/>
</dbReference>
<evidence type="ECO:0000256" key="5">
    <source>
        <dbReference type="ARBA" id="ARBA00022801"/>
    </source>
</evidence>
<evidence type="ECO:0000259" key="13">
    <source>
        <dbReference type="Pfam" id="PF09757"/>
    </source>
</evidence>
<sequence>MSEQADMQVDQPAEGLSRVTDESVPAAAPVAEDVAMEQDDHAPQPIPDANANKGPAAETHEVGTTAQTGNTAGDAMEVDPEPSVPVQDVVIEEASAVIVATEEDAVVGSNHVEITTTTTTTTTEIEVIPAPAVPSASVPEAGVVPEPVAPEVLAETPANGDETDAQEKPSAIEQLVASQPPVQDDPAHQALVSQSRAGSATVPVQVRAQPIPENRVARTGYIFDHLMMLHCAEGYTPTADTVVDSGNGHPEEPMRIKRIFQRLADQQLIKRMKRLPFSQVTMEQILLVHSLDHWNKVQGTELLTDQYIQESKAYYDQLSLYVCRETAQCARLSCGGVIHACRAVCQGEVRNAFAIVRPPGHHAEPDEHMGFCFFNNVAVAAKDVQKEGLAKKVLILDWDVHHGNGTQRAFWDDPSVLYISLHRHDGGKFYPTSDFGALDMVGTGAGEGTSVNIPWPSGGFGDGDYIYAFQKIVMPIAYEFNPDLVIISAGFDAAEGDSLGQCNVTPPAYGHMTHMLCALAGGKVVVALEGGYNLEAISRSSLAVAQVLLGETPAELGPLEASEVATEVVHQVAKVQSKYWKSIDVKACEPPEVTSTVDNSPVIPIPDLLKIHRAHHMFTKHQLFQIPLASAELEDTFGGQVICSEGVYEAGKQNVLVVFVHDFGNLRVETDGVSTTNVHLTNSYLLDTSDKIVDWVTKSGYNLIDVNVLAQLPTKQMSAGVKVATNRGPKLEGQLMKYIWDNYIELSEAENVVFIGHGTGCGALMELINSRDVDQKVKAVVQVAGMHSLVRIDNDNESRRAWFRASNRIYVPKTHPLLEEERVKRRLGGQVFTSEKAKVVDVLIDVLPQIQDFVASKLPVPAPSSPVIPTGNNHANGYTSAPRNQPESTTGVSPAPAVTA</sequence>
<keyword evidence="8" id="KW-0804">Transcription</keyword>
<keyword evidence="5" id="KW-0378">Hydrolase</keyword>
<accession>A0AAD9FWM7</accession>
<dbReference type="GO" id="GO:0141221">
    <property type="term" value="F:histone deacetylase activity, hydrolytic mechanism"/>
    <property type="evidence" value="ECO:0007669"/>
    <property type="project" value="UniProtKB-EC"/>
</dbReference>
<comment type="similarity">
    <text evidence="2">Belongs to the histone deacetylase family. HD type 2 subfamily.</text>
</comment>
<evidence type="ECO:0000256" key="7">
    <source>
        <dbReference type="ARBA" id="ARBA00023015"/>
    </source>
</evidence>
<keyword evidence="6" id="KW-0156">Chromatin regulator</keyword>
<evidence type="ECO:0000313" key="15">
    <source>
        <dbReference type="Proteomes" id="UP001182556"/>
    </source>
</evidence>